<accession>A0A0A9AFY4</accession>
<protein>
    <submittedName>
        <fullName evidence="1">Uncharacterized protein</fullName>
    </submittedName>
</protein>
<reference evidence="1" key="2">
    <citation type="journal article" date="2015" name="Data Brief">
        <title>Shoot transcriptome of the giant reed, Arundo donax.</title>
        <authorList>
            <person name="Barrero R.A."/>
            <person name="Guerrero F.D."/>
            <person name="Moolhuijzen P."/>
            <person name="Goolsby J.A."/>
            <person name="Tidwell J."/>
            <person name="Bellgard S.E."/>
            <person name="Bellgard M.I."/>
        </authorList>
    </citation>
    <scope>NUCLEOTIDE SEQUENCE</scope>
    <source>
        <tissue evidence="1">Shoot tissue taken approximately 20 cm above the soil surface</tissue>
    </source>
</reference>
<dbReference type="EMBL" id="GBRH01251893">
    <property type="protein sequence ID" value="JAD46002.1"/>
    <property type="molecule type" value="Transcribed_RNA"/>
</dbReference>
<reference evidence="1" key="1">
    <citation type="submission" date="2014-09" db="EMBL/GenBank/DDBJ databases">
        <authorList>
            <person name="Magalhaes I.L.F."/>
            <person name="Oliveira U."/>
            <person name="Santos F.R."/>
            <person name="Vidigal T.H.D.A."/>
            <person name="Brescovit A.D."/>
            <person name="Santos A.J."/>
        </authorList>
    </citation>
    <scope>NUCLEOTIDE SEQUENCE</scope>
    <source>
        <tissue evidence="1">Shoot tissue taken approximately 20 cm above the soil surface</tissue>
    </source>
</reference>
<dbReference type="AlphaFoldDB" id="A0A0A9AFY4"/>
<sequence>MLSAMHTCTGARGATTYTGQEKCVSRCPSSVELPMLLYSTGCIQKR</sequence>
<evidence type="ECO:0000313" key="1">
    <source>
        <dbReference type="EMBL" id="JAD46002.1"/>
    </source>
</evidence>
<proteinExistence type="predicted"/>
<organism evidence="1">
    <name type="scientific">Arundo donax</name>
    <name type="common">Giant reed</name>
    <name type="synonym">Donax arundinaceus</name>
    <dbReference type="NCBI Taxonomy" id="35708"/>
    <lineage>
        <taxon>Eukaryota</taxon>
        <taxon>Viridiplantae</taxon>
        <taxon>Streptophyta</taxon>
        <taxon>Embryophyta</taxon>
        <taxon>Tracheophyta</taxon>
        <taxon>Spermatophyta</taxon>
        <taxon>Magnoliopsida</taxon>
        <taxon>Liliopsida</taxon>
        <taxon>Poales</taxon>
        <taxon>Poaceae</taxon>
        <taxon>PACMAD clade</taxon>
        <taxon>Arundinoideae</taxon>
        <taxon>Arundineae</taxon>
        <taxon>Arundo</taxon>
    </lineage>
</organism>
<name>A0A0A9AFY4_ARUDO</name>